<evidence type="ECO:0000313" key="5">
    <source>
        <dbReference type="Proteomes" id="UP000230750"/>
    </source>
</evidence>
<dbReference type="EMBL" id="MRZV01002180">
    <property type="protein sequence ID" value="PIK34421.1"/>
    <property type="molecule type" value="Genomic_DNA"/>
</dbReference>
<evidence type="ECO:0000256" key="2">
    <source>
        <dbReference type="SAM" id="SignalP"/>
    </source>
</evidence>
<dbReference type="Gene3D" id="3.40.50.300">
    <property type="entry name" value="P-loop containing nucleotide triphosphate hydrolases"/>
    <property type="match status" value="1"/>
</dbReference>
<keyword evidence="5" id="KW-1185">Reference proteome</keyword>
<dbReference type="SUPFAM" id="SSF48726">
    <property type="entry name" value="Immunoglobulin"/>
    <property type="match status" value="2"/>
</dbReference>
<dbReference type="PANTHER" id="PTHR46312">
    <property type="entry name" value="NACHT DOMAIN-CONTAINING PROTEIN"/>
    <property type="match status" value="1"/>
</dbReference>
<evidence type="ECO:0000313" key="4">
    <source>
        <dbReference type="EMBL" id="PIK34421.1"/>
    </source>
</evidence>
<accession>A0A2G8JF93</accession>
<keyword evidence="1" id="KW-1133">Transmembrane helix</keyword>
<comment type="caution">
    <text evidence="4">The sequence shown here is derived from an EMBL/GenBank/DDBJ whole genome shotgun (WGS) entry which is preliminary data.</text>
</comment>
<dbReference type="Pfam" id="PF05729">
    <property type="entry name" value="NACHT"/>
    <property type="match status" value="1"/>
</dbReference>
<evidence type="ECO:0000256" key="1">
    <source>
        <dbReference type="SAM" id="Phobius"/>
    </source>
</evidence>
<dbReference type="OrthoDB" id="120976at2759"/>
<evidence type="ECO:0000259" key="3">
    <source>
        <dbReference type="PROSITE" id="PS50837"/>
    </source>
</evidence>
<dbReference type="InterPro" id="IPR027417">
    <property type="entry name" value="P-loop_NTPase"/>
</dbReference>
<feature type="signal peptide" evidence="2">
    <location>
        <begin position="1"/>
        <end position="20"/>
    </location>
</feature>
<dbReference type="PANTHER" id="PTHR46312:SF2">
    <property type="entry name" value="NUCLEOTIDE-BINDING OLIGOMERIZATION DOMAIN-CONTAINING PROTEIN 2-LIKE"/>
    <property type="match status" value="1"/>
</dbReference>
<dbReference type="InterPro" id="IPR036179">
    <property type="entry name" value="Ig-like_dom_sf"/>
</dbReference>
<gene>
    <name evidence="4" type="ORF">BSL78_28757</name>
</gene>
<feature type="chain" id="PRO_5013748536" description="NACHT domain-containing protein" evidence="2">
    <location>
        <begin position="21"/>
        <end position="1164"/>
    </location>
</feature>
<dbReference type="PROSITE" id="PS50837">
    <property type="entry name" value="NACHT"/>
    <property type="match status" value="1"/>
</dbReference>
<name>A0A2G8JF93_STIJA</name>
<organism evidence="4 5">
    <name type="scientific">Stichopus japonicus</name>
    <name type="common">Sea cucumber</name>
    <dbReference type="NCBI Taxonomy" id="307972"/>
    <lineage>
        <taxon>Eukaryota</taxon>
        <taxon>Metazoa</taxon>
        <taxon>Echinodermata</taxon>
        <taxon>Eleutherozoa</taxon>
        <taxon>Echinozoa</taxon>
        <taxon>Holothuroidea</taxon>
        <taxon>Aspidochirotacea</taxon>
        <taxon>Aspidochirotida</taxon>
        <taxon>Stichopodidae</taxon>
        <taxon>Apostichopus</taxon>
    </lineage>
</organism>
<dbReference type="STRING" id="307972.A0A2G8JF93"/>
<proteinExistence type="predicted"/>
<sequence length="1164" mass="133576">MSQQLVFVVLAMFMGRYIFADKEGCLSPQYLEIGTSGNISCSFKDGFYSIHWYYNLDVTEGPPTLSYERQQVAGEGYESGKFNINMDGSLIINNVSLQHETLFTAYEFETEQTLPKKHDVEIITIVRPAPPYAIVDDCVGNRDTCYKQWRPQMAVVCRIKQARPGMPLSWVVRTPEGDVQLTNMTVYTNQTNTWSTSLSLTDPFIYSSYIALLLCKPNDPFDLLTKRESIILIHNKNNNIPSLETKEVSTELNNRVVLPCTDSEYQLLVWEQTVGNTSTVIIFDVLSTGESFVVSSNYDLQKGNMIIYNTKSHQEGLYSCTYSDFMTEAVRSFYLVIYVTPIPGYPIIEGCSNERYCVLEVNYNGILTCRVKGIRPAVDLEWRAYHQDSSISFLNQQLHTSSNGDTSDISITTEYIAEETAGRRTTLECRAVGPNSKYFSLTSKVDLLFPELNEQHTTKEAAPVNSTIKPTINKTTLAVVVVIVIAMVFAVIGAVSFYKVCKRRTSTTVNEENVPMIQMKGSNFISQLKSTYQNAYNSLRPLPFLRERWGVNEWYVDGGVEYLSKGKREEGRWKSLDSYKNIFTHNEITGNRWIVEGDPGYGKSTLSLQLAYEWCNRVEGSFMCSVDTFVLLKLRQLKGVSSIYEAIKLFILPKDSKISVEEIMNYIDNSSLVLILLDGFDEYSDREESDRHSDIFNVIERKMLPEANVLLTTRSSLLPRDYAPQTNRLRLTGFNIEAQKRYLQKVNGFKSTENTIEEWRRGNPILKDLFEVPLFFAMYAHLSLESDALKSCTSVTGFFRYMITCLHSHMKLKFSDEKVDKFALDENNHQKLDRFCFESLNGHSYNPDITKDALTKKIGKLALNRYLKIGILIEEERVVFSTEPEIKASEHVKTASYIRFYHSLFCEWYAAHHVANVLDKIDEHNKEDSLRILEDIDPTQLQYVYRFACGLKHKAAKHILEYLKKGVGNKKFALLCMYEQCENVDGIMEHVREFCSEAIHIRDHDSRITQKSVIKLLEIAASAKLRVPKLVLSECFKSVNISSREIVLISDVRIPHQFDFEQLSIEQTGTELGQDEIADVFHFITECRTIQEISFVYSLLPFSFTQGTLLEQLQTNGIKVLWYLSEERYFLDLTSGKWQKGSSFSELTELEYKKVVKFFRMMNK</sequence>
<protein>
    <recommendedName>
        <fullName evidence="3">NACHT domain-containing protein</fullName>
    </recommendedName>
</protein>
<keyword evidence="2" id="KW-0732">Signal</keyword>
<reference evidence="4 5" key="1">
    <citation type="journal article" date="2017" name="PLoS Biol.">
        <title>The sea cucumber genome provides insights into morphological evolution and visceral regeneration.</title>
        <authorList>
            <person name="Zhang X."/>
            <person name="Sun L."/>
            <person name="Yuan J."/>
            <person name="Sun Y."/>
            <person name="Gao Y."/>
            <person name="Zhang L."/>
            <person name="Li S."/>
            <person name="Dai H."/>
            <person name="Hamel J.F."/>
            <person name="Liu C."/>
            <person name="Yu Y."/>
            <person name="Liu S."/>
            <person name="Lin W."/>
            <person name="Guo K."/>
            <person name="Jin S."/>
            <person name="Xu P."/>
            <person name="Storey K.B."/>
            <person name="Huan P."/>
            <person name="Zhang T."/>
            <person name="Zhou Y."/>
            <person name="Zhang J."/>
            <person name="Lin C."/>
            <person name="Li X."/>
            <person name="Xing L."/>
            <person name="Huo D."/>
            <person name="Sun M."/>
            <person name="Wang L."/>
            <person name="Mercier A."/>
            <person name="Li F."/>
            <person name="Yang H."/>
            <person name="Xiang J."/>
        </authorList>
    </citation>
    <scope>NUCLEOTIDE SEQUENCE [LARGE SCALE GENOMIC DNA]</scope>
    <source>
        <strain evidence="4">Shaxun</strain>
        <tissue evidence="4">Muscle</tissue>
    </source>
</reference>
<feature type="transmembrane region" description="Helical" evidence="1">
    <location>
        <begin position="477"/>
        <end position="498"/>
    </location>
</feature>
<keyword evidence="1" id="KW-0812">Transmembrane</keyword>
<feature type="domain" description="NACHT" evidence="3">
    <location>
        <begin position="591"/>
        <end position="716"/>
    </location>
</feature>
<dbReference type="AlphaFoldDB" id="A0A2G8JF93"/>
<dbReference type="SUPFAM" id="SSF52540">
    <property type="entry name" value="P-loop containing nucleoside triphosphate hydrolases"/>
    <property type="match status" value="1"/>
</dbReference>
<dbReference type="Proteomes" id="UP000230750">
    <property type="component" value="Unassembled WGS sequence"/>
</dbReference>
<dbReference type="InterPro" id="IPR007111">
    <property type="entry name" value="NACHT_NTPase"/>
</dbReference>
<keyword evidence="1" id="KW-0472">Membrane</keyword>